<feature type="domain" description="PDZ" evidence="1">
    <location>
        <begin position="58"/>
        <end position="147"/>
    </location>
</feature>
<feature type="non-terminal residue" evidence="2">
    <location>
        <position position="1"/>
    </location>
</feature>
<reference evidence="2" key="1">
    <citation type="submission" date="2021-02" db="EMBL/GenBank/DDBJ databases">
        <authorList>
            <person name="Nowell W R."/>
        </authorList>
    </citation>
    <scope>NUCLEOTIDE SEQUENCE</scope>
</reference>
<organism evidence="2 3">
    <name type="scientific">Rotaria socialis</name>
    <dbReference type="NCBI Taxonomy" id="392032"/>
    <lineage>
        <taxon>Eukaryota</taxon>
        <taxon>Metazoa</taxon>
        <taxon>Spiralia</taxon>
        <taxon>Gnathifera</taxon>
        <taxon>Rotifera</taxon>
        <taxon>Eurotatoria</taxon>
        <taxon>Bdelloidea</taxon>
        <taxon>Philodinida</taxon>
        <taxon>Philodinidae</taxon>
        <taxon>Rotaria</taxon>
    </lineage>
</organism>
<dbReference type="Gene3D" id="2.30.42.10">
    <property type="match status" value="1"/>
</dbReference>
<gene>
    <name evidence="2" type="ORF">HFQ381_LOCUS30546</name>
</gene>
<sequence length="149" mass="17092">IDLYQAVLSISGINNNCSIMESPRQTEGIFQYQHQSNTNERISQKWIQILGNNYEIYISDIYKPDNDTLGLALEGTIDTENGKETDTHHYIRTILPDGVIGKEGTLKPGDELLEINTQVLYGKNHMYVIEILKLFKHEIKLVCARRKIQ</sequence>
<evidence type="ECO:0000313" key="2">
    <source>
        <dbReference type="EMBL" id="CAF4544972.1"/>
    </source>
</evidence>
<dbReference type="Pfam" id="PF00595">
    <property type="entry name" value="PDZ"/>
    <property type="match status" value="1"/>
</dbReference>
<dbReference type="PANTHER" id="PTHR19964:SF93">
    <property type="entry name" value="INACTIVATION-NO-AFTER-POTENTIAL D PROTEIN"/>
    <property type="match status" value="1"/>
</dbReference>
<dbReference type="EMBL" id="CAJOBO010005469">
    <property type="protein sequence ID" value="CAF4544972.1"/>
    <property type="molecule type" value="Genomic_DNA"/>
</dbReference>
<name>A0A820Y8J4_9BILA</name>
<accession>A0A820Y8J4</accession>
<dbReference type="InterPro" id="IPR001478">
    <property type="entry name" value="PDZ"/>
</dbReference>
<dbReference type="SUPFAM" id="SSF50156">
    <property type="entry name" value="PDZ domain-like"/>
    <property type="match status" value="1"/>
</dbReference>
<protein>
    <recommendedName>
        <fullName evidence="1">PDZ domain-containing protein</fullName>
    </recommendedName>
</protein>
<dbReference type="PANTHER" id="PTHR19964">
    <property type="entry name" value="MULTIPLE PDZ DOMAIN PROTEIN"/>
    <property type="match status" value="1"/>
</dbReference>
<evidence type="ECO:0000313" key="3">
    <source>
        <dbReference type="Proteomes" id="UP000663851"/>
    </source>
</evidence>
<dbReference type="PROSITE" id="PS50106">
    <property type="entry name" value="PDZ"/>
    <property type="match status" value="1"/>
</dbReference>
<dbReference type="Proteomes" id="UP000663851">
    <property type="component" value="Unassembled WGS sequence"/>
</dbReference>
<comment type="caution">
    <text evidence="2">The sequence shown here is derived from an EMBL/GenBank/DDBJ whole genome shotgun (WGS) entry which is preliminary data.</text>
</comment>
<dbReference type="InterPro" id="IPR036034">
    <property type="entry name" value="PDZ_sf"/>
</dbReference>
<proteinExistence type="predicted"/>
<dbReference type="InterPro" id="IPR051342">
    <property type="entry name" value="PDZ_scaffold"/>
</dbReference>
<dbReference type="SMART" id="SM00228">
    <property type="entry name" value="PDZ"/>
    <property type="match status" value="1"/>
</dbReference>
<evidence type="ECO:0000259" key="1">
    <source>
        <dbReference type="PROSITE" id="PS50106"/>
    </source>
</evidence>
<dbReference type="AlphaFoldDB" id="A0A820Y8J4"/>